<protein>
    <submittedName>
        <fullName evidence="1">Chromosome 1, complete genome</fullName>
    </submittedName>
</protein>
<reference evidence="1 3" key="3">
    <citation type="journal article" date="2015" name="BMC Genomics">
        <title>The completed genome sequence of the pathogenic ascomycete fungus Fusarium graminearum.</title>
        <authorList>
            <person name="King R."/>
            <person name="Urban M."/>
            <person name="Hammond-Kosack M.C."/>
            <person name="Hassani-Pak K."/>
            <person name="Hammond-Kosack K.E."/>
        </authorList>
    </citation>
    <scope>NUCLEOTIDE SEQUENCE [LARGE SCALE GENOMIC DNA]</scope>
    <source>
        <strain evidence="3">ATCC MYA-4620 / CBS 123657 / FGSC 9075 / NRRL 31084 / PH-1</strain>
        <strain evidence="1">PH-1</strain>
    </source>
</reference>
<reference evidence="2 3" key="2">
    <citation type="journal article" date="2010" name="Nature">
        <title>Comparative genomics reveals mobile pathogenicity chromosomes in Fusarium.</title>
        <authorList>
            <person name="Ma L.J."/>
            <person name="van der Does H.C."/>
            <person name="Borkovich K.A."/>
            <person name="Coleman J.J."/>
            <person name="Daboussi M.J."/>
            <person name="Di Pietro A."/>
            <person name="Dufresne M."/>
            <person name="Freitag M."/>
            <person name="Grabherr M."/>
            <person name="Henrissat B."/>
            <person name="Houterman P.M."/>
            <person name="Kang S."/>
            <person name="Shim W.B."/>
            <person name="Woloshuk C."/>
            <person name="Xie X."/>
            <person name="Xu J.R."/>
            <person name="Antoniw J."/>
            <person name="Baker S.E."/>
            <person name="Bluhm B.H."/>
            <person name="Breakspear A."/>
            <person name="Brown D.W."/>
            <person name="Butchko R.A."/>
            <person name="Chapman S."/>
            <person name="Coulson R."/>
            <person name="Coutinho P.M."/>
            <person name="Danchin E.G."/>
            <person name="Diener A."/>
            <person name="Gale L.R."/>
            <person name="Gardiner D.M."/>
            <person name="Goff S."/>
            <person name="Hammond-Kosack K.E."/>
            <person name="Hilburn K."/>
            <person name="Hua-Van A."/>
            <person name="Jonkers W."/>
            <person name="Kazan K."/>
            <person name="Kodira C.D."/>
            <person name="Koehrsen M."/>
            <person name="Kumar L."/>
            <person name="Lee Y.H."/>
            <person name="Li L."/>
            <person name="Manners J.M."/>
            <person name="Miranda-Saavedra D."/>
            <person name="Mukherjee M."/>
            <person name="Park G."/>
            <person name="Park J."/>
            <person name="Park S.Y."/>
            <person name="Proctor R.H."/>
            <person name="Regev A."/>
            <person name="Ruiz-Roldan M.C."/>
            <person name="Sain D."/>
            <person name="Sakthikumar S."/>
            <person name="Sykes S."/>
            <person name="Schwartz D.C."/>
            <person name="Turgeon B.G."/>
            <person name="Wapinski I."/>
            <person name="Yoder O."/>
            <person name="Young S."/>
            <person name="Zeng Q."/>
            <person name="Zhou S."/>
            <person name="Galagan J."/>
            <person name="Cuomo C.A."/>
            <person name="Kistler H.C."/>
            <person name="Rep M."/>
        </authorList>
    </citation>
    <scope>GENOME REANNOTATION</scope>
    <source>
        <strain evidence="3">ATCC MYA-4620 / CBS 123657 / FGSC 9075 / NRRL 31084 / PH-1</strain>
        <strain evidence="2">PH-1 / ATCC MYA-4620 / FGSC 9075 / NRRL 31084</strain>
    </source>
</reference>
<dbReference type="InParanoid" id="I1SA23"/>
<accession>I1SA23</accession>
<reference evidence="2 3" key="1">
    <citation type="journal article" date="2007" name="Science">
        <title>The Fusarium graminearum genome reveals a link between localized polymorphism and pathogen specialization.</title>
        <authorList>
            <person name="Cuomo C.A."/>
            <person name="Gueldener U."/>
            <person name="Xu J.-R."/>
            <person name="Trail F."/>
            <person name="Turgeon B.G."/>
            <person name="Di Pietro A."/>
            <person name="Walton J.D."/>
            <person name="Ma L.-J."/>
            <person name="Baker S.E."/>
            <person name="Rep M."/>
            <person name="Adam G."/>
            <person name="Antoniw J."/>
            <person name="Baldwin T."/>
            <person name="Calvo S.E."/>
            <person name="Chang Y.-L."/>
            <person name="DeCaprio D."/>
            <person name="Gale L.R."/>
            <person name="Gnerre S."/>
            <person name="Goswami R.S."/>
            <person name="Hammond-Kosack K."/>
            <person name="Harris L.J."/>
            <person name="Hilburn K."/>
            <person name="Kennell J.C."/>
            <person name="Kroken S."/>
            <person name="Magnuson J.K."/>
            <person name="Mannhaupt G."/>
            <person name="Mauceli E.W."/>
            <person name="Mewes H.-W."/>
            <person name="Mitterbauer R."/>
            <person name="Muehlbauer G."/>
            <person name="Muensterkoetter M."/>
            <person name="Nelson D."/>
            <person name="O'Donnell K."/>
            <person name="Ouellet T."/>
            <person name="Qi W."/>
            <person name="Quesneville H."/>
            <person name="Roncero M.I.G."/>
            <person name="Seong K.-Y."/>
            <person name="Tetko I.V."/>
            <person name="Urban M."/>
            <person name="Waalwijk C."/>
            <person name="Ward T.J."/>
            <person name="Yao J."/>
            <person name="Birren B.W."/>
            <person name="Kistler H.C."/>
        </authorList>
    </citation>
    <scope>NUCLEOTIDE SEQUENCE [LARGE SCALE GENOMIC DNA]</scope>
    <source>
        <strain evidence="3">ATCC MYA-4620 / CBS 123657 / FGSC 9075 / NRRL 31084 / PH-1</strain>
        <strain evidence="2">PH-1 / ATCC MYA-4620 / FGSC 9075 / NRRL 31084</strain>
    </source>
</reference>
<accession>A0A098DAE2</accession>
<dbReference type="EMBL" id="HG970332">
    <property type="protein sequence ID" value="CEF75455.1"/>
    <property type="molecule type" value="Genomic_DNA"/>
</dbReference>
<evidence type="ECO:0000313" key="1">
    <source>
        <dbReference type="EMBL" id="CEF75455.1"/>
    </source>
</evidence>
<evidence type="ECO:0000313" key="3">
    <source>
        <dbReference type="Proteomes" id="UP000070720"/>
    </source>
</evidence>
<dbReference type="PROSITE" id="PS51257">
    <property type="entry name" value="PROKAR_LIPOPROTEIN"/>
    <property type="match status" value="1"/>
</dbReference>
<reference evidence="2" key="4">
    <citation type="submission" date="2017-01" db="UniProtKB">
        <authorList>
            <consortium name="EnsemblFungi"/>
        </authorList>
    </citation>
    <scope>IDENTIFICATION</scope>
    <source>
        <strain evidence="2">PH-1 / ATCC MYA-4620 / FGSC 9075 / NRRL 31084</strain>
    </source>
</reference>
<dbReference type="VEuPathDB" id="FungiDB:FGRAMPH1_01G07301"/>
<dbReference type="HOGENOM" id="CLU_3106515_0_0_1"/>
<dbReference type="AlphaFoldDB" id="I1SA23"/>
<sequence length="51" mass="5433">MEEKPKCLGMTTTTSGCVVVGLVACGEKAENWAVHVGNTMSISKHSRPDKN</sequence>
<dbReference type="EnsemblFungi" id="CEF75455">
    <property type="protein sequence ID" value="CEF75455"/>
    <property type="gene ID" value="FGRRES_13704"/>
</dbReference>
<dbReference type="Proteomes" id="UP000070720">
    <property type="component" value="Chromosome 1"/>
</dbReference>
<dbReference type="RefSeq" id="XP_011319043.1">
    <property type="nucleotide sequence ID" value="XM_011320741.1"/>
</dbReference>
<evidence type="ECO:0000313" key="2">
    <source>
        <dbReference type="EnsemblFungi" id="CEF75455"/>
    </source>
</evidence>
<name>I1SA23_GIBZE</name>
<keyword evidence="3" id="KW-1185">Reference proteome</keyword>
<proteinExistence type="predicted"/>
<dbReference type="KEGG" id="fgr:FGSG_13704"/>
<gene>
    <name evidence="1" type="ORF">FGRAMPH1_01T07301</name>
</gene>
<organism evidence="1 3">
    <name type="scientific">Gibberella zeae (strain ATCC MYA-4620 / CBS 123657 / FGSC 9075 / NRRL 31084 / PH-1)</name>
    <name type="common">Wheat head blight fungus</name>
    <name type="synonym">Fusarium graminearum</name>
    <dbReference type="NCBI Taxonomy" id="229533"/>
    <lineage>
        <taxon>Eukaryota</taxon>
        <taxon>Fungi</taxon>
        <taxon>Dikarya</taxon>
        <taxon>Ascomycota</taxon>
        <taxon>Pezizomycotina</taxon>
        <taxon>Sordariomycetes</taxon>
        <taxon>Hypocreomycetidae</taxon>
        <taxon>Hypocreales</taxon>
        <taxon>Nectriaceae</taxon>
        <taxon>Fusarium</taxon>
    </lineage>
</organism>